<feature type="compositionally biased region" description="Basic and acidic residues" evidence="1">
    <location>
        <begin position="198"/>
        <end position="217"/>
    </location>
</feature>
<keyword evidence="4" id="KW-1185">Reference proteome</keyword>
<accession>A0ABU1DAN0</accession>
<reference evidence="3" key="1">
    <citation type="submission" date="2020-10" db="EMBL/GenBank/DDBJ databases">
        <authorList>
            <person name="Abbas A."/>
            <person name="Razzaq R."/>
            <person name="Waqas M."/>
            <person name="Abbas N."/>
            <person name="Nielsen T.K."/>
            <person name="Hansen L.H."/>
            <person name="Hussain S."/>
            <person name="Shahid M."/>
        </authorList>
    </citation>
    <scope>NUCLEOTIDE SEQUENCE</scope>
    <source>
        <strain evidence="3">S14</strain>
    </source>
</reference>
<dbReference type="EMBL" id="JADBEO010000001">
    <property type="protein sequence ID" value="MDR4305132.1"/>
    <property type="molecule type" value="Genomic_DNA"/>
</dbReference>
<feature type="compositionally biased region" description="Low complexity" evidence="1">
    <location>
        <begin position="218"/>
        <end position="237"/>
    </location>
</feature>
<dbReference type="InterPro" id="IPR038696">
    <property type="entry name" value="IalB_sf"/>
</dbReference>
<evidence type="ECO:0000256" key="2">
    <source>
        <dbReference type="SAM" id="SignalP"/>
    </source>
</evidence>
<feature type="region of interest" description="Disordered" evidence="1">
    <location>
        <begin position="27"/>
        <end position="57"/>
    </location>
</feature>
<feature type="region of interest" description="Disordered" evidence="1">
    <location>
        <begin position="197"/>
        <end position="243"/>
    </location>
</feature>
<gene>
    <name evidence="3" type="ORF">IHQ68_00625</name>
</gene>
<dbReference type="Proteomes" id="UP001181622">
    <property type="component" value="Unassembled WGS sequence"/>
</dbReference>
<feature type="signal peptide" evidence="2">
    <location>
        <begin position="1"/>
        <end position="23"/>
    </location>
</feature>
<feature type="chain" id="PRO_5046038947" evidence="2">
    <location>
        <begin position="24"/>
        <end position="243"/>
    </location>
</feature>
<proteinExistence type="predicted"/>
<evidence type="ECO:0000313" key="4">
    <source>
        <dbReference type="Proteomes" id="UP001181622"/>
    </source>
</evidence>
<evidence type="ECO:0000313" key="3">
    <source>
        <dbReference type="EMBL" id="MDR4305132.1"/>
    </source>
</evidence>
<name>A0ABU1DAN0_9HYPH</name>
<organism evidence="3 4">
    <name type="scientific">Chelatococcus sambhunathii</name>
    <dbReference type="NCBI Taxonomy" id="363953"/>
    <lineage>
        <taxon>Bacteria</taxon>
        <taxon>Pseudomonadati</taxon>
        <taxon>Pseudomonadota</taxon>
        <taxon>Alphaproteobacteria</taxon>
        <taxon>Hyphomicrobiales</taxon>
        <taxon>Chelatococcaceae</taxon>
        <taxon>Chelatococcus</taxon>
    </lineage>
</organism>
<feature type="compositionally biased region" description="Pro residues" evidence="1">
    <location>
        <begin position="45"/>
        <end position="55"/>
    </location>
</feature>
<sequence>MGKFARLAAMTTAIALTAGQAVAQDAQKPAAPAPAPQAQGAGGPGPMPMNPPAAPQPEWVKICNTDDKAKKEVCLTSRDVRTETGQNVASIAVRQVSGEPKKFFLAAVPPGLLIQPGIRVAVDNNQPATGKYSICFPNACYAEVEITDAFFKNMQKGKNLVVQAMNQQAKTINFPVGLDGFQKAYDGAALDAKQVADQQEKNNEAMQRKAQELRDKMQPSGAQAPADSAAPAPGGKAQVKGAQ</sequence>
<evidence type="ECO:0000256" key="1">
    <source>
        <dbReference type="SAM" id="MobiDB-lite"/>
    </source>
</evidence>
<dbReference type="Gene3D" id="2.60.40.1880">
    <property type="entry name" value="Invasion associated locus B (IalB) protein"/>
    <property type="match status" value="1"/>
</dbReference>
<protein>
    <submittedName>
        <fullName evidence="3">Invasion associated locus B family protein</fullName>
    </submittedName>
</protein>
<comment type="caution">
    <text evidence="3">The sequence shown here is derived from an EMBL/GenBank/DDBJ whole genome shotgun (WGS) entry which is preliminary data.</text>
</comment>
<dbReference type="InterPro" id="IPR010642">
    <property type="entry name" value="Invasion_prot_B"/>
</dbReference>
<dbReference type="Pfam" id="PF06776">
    <property type="entry name" value="IalB"/>
    <property type="match status" value="1"/>
</dbReference>
<keyword evidence="2" id="KW-0732">Signal</keyword>